<evidence type="ECO:0000313" key="3">
    <source>
        <dbReference type="Proteomes" id="UP000020681"/>
    </source>
</evidence>
<proteinExistence type="predicted"/>
<reference evidence="2 3" key="1">
    <citation type="submission" date="2014-01" db="EMBL/GenBank/DDBJ databases">
        <authorList>
            <person name="Dobos K."/>
            <person name="Lenaerts A."/>
            <person name="Ordway D."/>
            <person name="DeGroote M.A."/>
            <person name="Parker T."/>
            <person name="Sizemore C."/>
            <person name="Tallon L.J."/>
            <person name="Sadzewicz L.K."/>
            <person name="Sengamalay N."/>
            <person name="Fraser C.M."/>
            <person name="Hine E."/>
            <person name="Shefchek K.A."/>
            <person name="Das S.P."/>
            <person name="Tettelin H."/>
        </authorList>
    </citation>
    <scope>NUCLEOTIDE SEQUENCE [LARGE SCALE GENOMIC DNA]</scope>
    <source>
        <strain evidence="2 3">Harvey</strain>
    </source>
</reference>
<name>A0ABN0R3E5_MYCUL</name>
<sequence>MAAKAPNSAFPPNPPSSSTPLLQPLTVVAAPPLPGYWLSAPSLVPQPAGLPAREWLCSN</sequence>
<protein>
    <submittedName>
        <fullName evidence="2">Uncharacterized protein</fullName>
    </submittedName>
</protein>
<gene>
    <name evidence="2" type="ORF">I551_1859</name>
</gene>
<dbReference type="Proteomes" id="UP000020681">
    <property type="component" value="Unassembled WGS sequence"/>
</dbReference>
<feature type="region of interest" description="Disordered" evidence="1">
    <location>
        <begin position="1"/>
        <end position="22"/>
    </location>
</feature>
<keyword evidence="3" id="KW-1185">Reference proteome</keyword>
<evidence type="ECO:0000313" key="2">
    <source>
        <dbReference type="EMBL" id="EUA91665.1"/>
    </source>
</evidence>
<evidence type="ECO:0000256" key="1">
    <source>
        <dbReference type="SAM" id="MobiDB-lite"/>
    </source>
</evidence>
<organism evidence="2 3">
    <name type="scientific">Mycobacterium ulcerans str. Harvey</name>
    <dbReference type="NCBI Taxonomy" id="1299332"/>
    <lineage>
        <taxon>Bacteria</taxon>
        <taxon>Bacillati</taxon>
        <taxon>Actinomycetota</taxon>
        <taxon>Actinomycetes</taxon>
        <taxon>Mycobacteriales</taxon>
        <taxon>Mycobacteriaceae</taxon>
        <taxon>Mycobacterium</taxon>
        <taxon>Mycobacterium ulcerans group</taxon>
    </lineage>
</organism>
<comment type="caution">
    <text evidence="2">The sequence shown here is derived from an EMBL/GenBank/DDBJ whole genome shotgun (WGS) entry which is preliminary data.</text>
</comment>
<accession>A0ABN0R3E5</accession>
<dbReference type="EMBL" id="JAOL01000086">
    <property type="protein sequence ID" value="EUA91665.1"/>
    <property type="molecule type" value="Genomic_DNA"/>
</dbReference>